<evidence type="ECO:0000313" key="4">
    <source>
        <dbReference type="Proteomes" id="UP000223606"/>
    </source>
</evidence>
<dbReference type="EMBL" id="LT960614">
    <property type="protein sequence ID" value="SON56580.1"/>
    <property type="molecule type" value="Genomic_DNA"/>
</dbReference>
<gene>
    <name evidence="3" type="primary">yaeJ</name>
    <name evidence="3" type="ORF">HDIA_3039</name>
</gene>
<accession>A0A2C9D8T7</accession>
<evidence type="ECO:0000313" key="3">
    <source>
        <dbReference type="EMBL" id="SON56580.1"/>
    </source>
</evidence>
<reference evidence="4" key="1">
    <citation type="submission" date="2017-09" db="EMBL/GenBank/DDBJ databases">
        <title>Genome sequence of Nannocystis excedens DSM 71.</title>
        <authorList>
            <person name="Blom J."/>
        </authorList>
    </citation>
    <scope>NUCLEOTIDE SEQUENCE [LARGE SCALE GENOMIC DNA]</scope>
    <source>
        <strain evidence="4">type strain: E19</strain>
    </source>
</reference>
<keyword evidence="4" id="KW-1185">Reference proteome</keyword>
<dbReference type="Proteomes" id="UP000223606">
    <property type="component" value="Chromosome 1"/>
</dbReference>
<sequence length="140" mass="15875">MIYVTDDIRIDEKEIEESFVTASGPGGQNVNKVASAVQLRFNVAANWSIPWDVKMRLSRLAGRRMTTDGVLVIHAQRFRDQSRNRADALDRLVALIRQAVEPPKPRIATRPTKGSVRRRLETKSHRSAVKRTRSSPVDEE</sequence>
<evidence type="ECO:0000259" key="2">
    <source>
        <dbReference type="Pfam" id="PF00472"/>
    </source>
</evidence>
<dbReference type="AlphaFoldDB" id="A0A2C9D8T7"/>
<dbReference type="EC" id="3.1.1.29" evidence="3"/>
<dbReference type="Gene3D" id="3.30.160.20">
    <property type="match status" value="1"/>
</dbReference>
<feature type="region of interest" description="Disordered" evidence="1">
    <location>
        <begin position="103"/>
        <end position="140"/>
    </location>
</feature>
<dbReference type="OrthoDB" id="9815709at2"/>
<dbReference type="Pfam" id="PF00472">
    <property type="entry name" value="RF-1"/>
    <property type="match status" value="1"/>
</dbReference>
<protein>
    <submittedName>
        <fullName evidence="3">Peptidyl-tRNA hydrolase YaeJ</fullName>
        <ecNumber evidence="3">3.1.1.29</ecNumber>
    </submittedName>
</protein>
<evidence type="ECO:0000256" key="1">
    <source>
        <dbReference type="SAM" id="MobiDB-lite"/>
    </source>
</evidence>
<dbReference type="GO" id="GO:0004045">
    <property type="term" value="F:peptidyl-tRNA hydrolase activity"/>
    <property type="evidence" value="ECO:0007669"/>
    <property type="project" value="UniProtKB-EC"/>
</dbReference>
<dbReference type="SUPFAM" id="SSF110916">
    <property type="entry name" value="Peptidyl-tRNA hydrolase domain-like"/>
    <property type="match status" value="1"/>
</dbReference>
<dbReference type="PANTHER" id="PTHR47814">
    <property type="entry name" value="PEPTIDYL-TRNA HYDROLASE ARFB"/>
    <property type="match status" value="1"/>
</dbReference>
<dbReference type="InterPro" id="IPR000352">
    <property type="entry name" value="Pep_chain_release_fac_I"/>
</dbReference>
<organism evidence="3 4">
    <name type="scientific">Hartmannibacter diazotrophicus</name>
    <dbReference type="NCBI Taxonomy" id="1482074"/>
    <lineage>
        <taxon>Bacteria</taxon>
        <taxon>Pseudomonadati</taxon>
        <taxon>Pseudomonadota</taxon>
        <taxon>Alphaproteobacteria</taxon>
        <taxon>Hyphomicrobiales</taxon>
        <taxon>Pleomorphomonadaceae</taxon>
        <taxon>Hartmannibacter</taxon>
    </lineage>
</organism>
<name>A0A2C9D8T7_9HYPH</name>
<dbReference type="PANTHER" id="PTHR47814:SF1">
    <property type="entry name" value="PEPTIDYL-TRNA HYDROLASE ARFB"/>
    <property type="match status" value="1"/>
</dbReference>
<dbReference type="KEGG" id="hdi:HDIA_3039"/>
<dbReference type="GO" id="GO:0003747">
    <property type="term" value="F:translation release factor activity"/>
    <property type="evidence" value="ECO:0007669"/>
    <property type="project" value="InterPro"/>
</dbReference>
<dbReference type="RefSeq" id="WP_099556944.1">
    <property type="nucleotide sequence ID" value="NZ_LT960614.1"/>
</dbReference>
<proteinExistence type="predicted"/>
<dbReference type="FunFam" id="3.30.160.20:FF:000046">
    <property type="entry name" value="Peptidyl-tRNA hydrolase ICT1"/>
    <property type="match status" value="1"/>
</dbReference>
<dbReference type="NCBIfam" id="NF006718">
    <property type="entry name" value="PRK09256.1"/>
    <property type="match status" value="1"/>
</dbReference>
<dbReference type="GO" id="GO:0072344">
    <property type="term" value="P:rescue of stalled ribosome"/>
    <property type="evidence" value="ECO:0007669"/>
    <property type="project" value="TreeGrafter"/>
</dbReference>
<keyword evidence="3" id="KW-0378">Hydrolase</keyword>
<dbReference type="GO" id="GO:0043022">
    <property type="term" value="F:ribosome binding"/>
    <property type="evidence" value="ECO:0007669"/>
    <property type="project" value="TreeGrafter"/>
</dbReference>
<feature type="domain" description="Prokaryotic-type class I peptide chain release factors" evidence="2">
    <location>
        <begin position="7"/>
        <end position="133"/>
    </location>
</feature>